<organism evidence="5 6">
    <name type="scientific">Boothiomyces macroporosus</name>
    <dbReference type="NCBI Taxonomy" id="261099"/>
    <lineage>
        <taxon>Eukaryota</taxon>
        <taxon>Fungi</taxon>
        <taxon>Fungi incertae sedis</taxon>
        <taxon>Chytridiomycota</taxon>
        <taxon>Chytridiomycota incertae sedis</taxon>
        <taxon>Chytridiomycetes</taxon>
        <taxon>Rhizophydiales</taxon>
        <taxon>Terramycetaceae</taxon>
        <taxon>Boothiomyces</taxon>
    </lineage>
</organism>
<dbReference type="InterPro" id="IPR008949">
    <property type="entry name" value="Isoprenoid_synthase_dom_sf"/>
</dbReference>
<dbReference type="Pfam" id="PF00348">
    <property type="entry name" value="polyprenyl_synt"/>
    <property type="match status" value="1"/>
</dbReference>
<evidence type="ECO:0000256" key="2">
    <source>
        <dbReference type="ARBA" id="ARBA00022842"/>
    </source>
</evidence>
<dbReference type="Gene3D" id="6.20.250.70">
    <property type="match status" value="1"/>
</dbReference>
<reference evidence="5" key="1">
    <citation type="submission" date="2020-05" db="EMBL/GenBank/DDBJ databases">
        <title>Phylogenomic resolution of chytrid fungi.</title>
        <authorList>
            <person name="Stajich J.E."/>
            <person name="Amses K."/>
            <person name="Simmons R."/>
            <person name="Seto K."/>
            <person name="Myers J."/>
            <person name="Bonds A."/>
            <person name="Quandt C.A."/>
            <person name="Barry K."/>
            <person name="Liu P."/>
            <person name="Grigoriev I."/>
            <person name="Longcore J.E."/>
            <person name="James T.Y."/>
        </authorList>
    </citation>
    <scope>NUCLEOTIDE SEQUENCE</scope>
    <source>
        <strain evidence="5">PLAUS21</strain>
    </source>
</reference>
<dbReference type="PANTHER" id="PTHR12001:SF44">
    <property type="entry name" value="GERANYLGERANYL PYROPHOSPHATE SYNTHASE"/>
    <property type="match status" value="1"/>
</dbReference>
<dbReference type="EMBL" id="JADGKB010000003">
    <property type="protein sequence ID" value="KAJ3262035.1"/>
    <property type="molecule type" value="Genomic_DNA"/>
</dbReference>
<dbReference type="GO" id="GO:0004659">
    <property type="term" value="F:prenyltransferase activity"/>
    <property type="evidence" value="ECO:0007669"/>
    <property type="project" value="InterPro"/>
</dbReference>
<sequence>MDKEFEPPEGMEQVNFEPFNLKDSEIYLFRLPADVPLSKLEGVQLQDTVEIDQKSSKKYQIVEINSDNVEKGELRNFKVLLPGKDGFKIQDKVSKFYHFEPVGEKLVQKDLEKAGKKYLNTPYVARTHPEGMKLQSLPFGFDTGNILLIQDGQALKESLERYKKSEKKRKSKESPQKESPKKKKQNVDDVEDGSELRRGQPVAHKIFGVASTINSAKSDISNNSYVYFIALEKTMKLGNSKAVEIFTQELLNLHHGQGSEIHWRDSVTCPTEEEYLVMVSNSKYNLIRNWRTVKIGG</sequence>
<dbReference type="InterPro" id="IPR000092">
    <property type="entry name" value="Polyprenyl_synt"/>
</dbReference>
<feature type="region of interest" description="Disordered" evidence="4">
    <location>
        <begin position="162"/>
        <end position="195"/>
    </location>
</feature>
<evidence type="ECO:0000256" key="1">
    <source>
        <dbReference type="ARBA" id="ARBA00022723"/>
    </source>
</evidence>
<keyword evidence="6" id="KW-1185">Reference proteome</keyword>
<evidence type="ECO:0000256" key="3">
    <source>
        <dbReference type="RuleBase" id="RU004466"/>
    </source>
</evidence>
<dbReference type="Gene3D" id="1.10.600.10">
    <property type="entry name" value="Farnesyl Diphosphate Synthase"/>
    <property type="match status" value="1"/>
</dbReference>
<keyword evidence="1" id="KW-0479">Metal-binding</keyword>
<dbReference type="PANTHER" id="PTHR12001">
    <property type="entry name" value="GERANYLGERANYL PYROPHOSPHATE SYNTHASE"/>
    <property type="match status" value="1"/>
</dbReference>
<gene>
    <name evidence="5" type="primary">GGPS1</name>
    <name evidence="5" type="ORF">HK103_003878</name>
</gene>
<dbReference type="GO" id="GO:0006360">
    <property type="term" value="P:transcription by RNA polymerase I"/>
    <property type="evidence" value="ECO:0007669"/>
    <property type="project" value="InterPro"/>
</dbReference>
<keyword evidence="2" id="KW-0460">Magnesium</keyword>
<comment type="caution">
    <text evidence="5">The sequence shown here is derived from an EMBL/GenBank/DDBJ whole genome shotgun (WGS) entry which is preliminary data.</text>
</comment>
<keyword evidence="3" id="KW-0808">Transferase</keyword>
<evidence type="ECO:0000256" key="4">
    <source>
        <dbReference type="SAM" id="MobiDB-lite"/>
    </source>
</evidence>
<proteinExistence type="inferred from homology"/>
<dbReference type="SUPFAM" id="SSF48576">
    <property type="entry name" value="Terpenoid synthases"/>
    <property type="match status" value="1"/>
</dbReference>
<comment type="similarity">
    <text evidence="3">Belongs to the FPP/GGPP synthase family.</text>
</comment>
<protein>
    <submittedName>
        <fullName evidence="5">Geranylgeranyl pyrophosphate synthase</fullName>
    </submittedName>
</protein>
<evidence type="ECO:0000313" key="5">
    <source>
        <dbReference type="EMBL" id="KAJ3262035.1"/>
    </source>
</evidence>
<dbReference type="GO" id="GO:0046872">
    <property type="term" value="F:metal ion binding"/>
    <property type="evidence" value="ECO:0007669"/>
    <property type="project" value="UniProtKB-KW"/>
</dbReference>
<dbReference type="AlphaFoldDB" id="A0AAD5UMD8"/>
<evidence type="ECO:0000313" key="6">
    <source>
        <dbReference type="Proteomes" id="UP001210925"/>
    </source>
</evidence>
<dbReference type="Proteomes" id="UP001210925">
    <property type="component" value="Unassembled WGS sequence"/>
</dbReference>
<dbReference type="GO" id="GO:0008299">
    <property type="term" value="P:isoprenoid biosynthetic process"/>
    <property type="evidence" value="ECO:0007669"/>
    <property type="project" value="InterPro"/>
</dbReference>
<name>A0AAD5UMD8_9FUNG</name>
<accession>A0AAD5UMD8</accession>